<dbReference type="GeneID" id="20223520"/>
<dbReference type="InterPro" id="IPR051091">
    <property type="entry name" value="O-Glucosyltr/Glycosyltrsf_90"/>
</dbReference>
<accession>F0Y0H8</accession>
<evidence type="ECO:0000313" key="7">
    <source>
        <dbReference type="Proteomes" id="UP000002729"/>
    </source>
</evidence>
<dbReference type="OrthoDB" id="202415at2759"/>
<evidence type="ECO:0000256" key="3">
    <source>
        <dbReference type="SAM" id="MobiDB-lite"/>
    </source>
</evidence>
<dbReference type="GO" id="GO:0016740">
    <property type="term" value="F:transferase activity"/>
    <property type="evidence" value="ECO:0007669"/>
    <property type="project" value="UniProtKB-KW"/>
</dbReference>
<feature type="region of interest" description="Disordered" evidence="3">
    <location>
        <begin position="571"/>
        <end position="590"/>
    </location>
</feature>
<keyword evidence="7" id="KW-1185">Reference proteome</keyword>
<evidence type="ECO:0000259" key="5">
    <source>
        <dbReference type="SMART" id="SM00672"/>
    </source>
</evidence>
<dbReference type="eggNOG" id="KOG2458">
    <property type="taxonomic scope" value="Eukaryota"/>
</dbReference>
<dbReference type="InterPro" id="IPR006598">
    <property type="entry name" value="CAP10"/>
</dbReference>
<feature type="domain" description="Glycosyl transferase CAP10" evidence="5">
    <location>
        <begin position="235"/>
        <end position="484"/>
    </location>
</feature>
<sequence>MRRRLAAMPRVAALIAAFALLRGWRDGGLGRALEDVRRSYPPPPASNNVSFLDVDAAPARAAVDGELCGFADRGTARLAPPTRPVPRYALTAASAEARMRRLAAHLLAPWRGGITAPPPSFAASRDGARGPGTIEVVVAGGAAHVRDGFAGRRRPYEQARAAFVVGLAHRLAPAIGGPAAFALSTGDCVATREFRPADVEACGRRPAGAWQTNATRRVRPEDGAAPVLAHVACLDSSDLPAPFFMADGRAKAGGGKSEGACAAVKRGDVGGSGMLAAWDDHAAALCAVAAKRSARNRTLFFRGGGTRSCWDGRSADLCADVTRDAAALDDVRPPCGRGALFRGALAGELKRDGLLDARKSDGGGGHVSMQDQDGYAYLLSVEGHCGFADRDKHVFWMGSTLFHQESFCEEYYVLAATPWVHYVPVAYDYHNLRAAVAWANAHPRDVATIAANARDFAATWLTSTGIVAYFRALLLEIANATRYDVAARLGDGSGFVPAAAYLKPDRGKPGTKGAKKKAEEDGEETIIARRGRSLDAADAVDDDASETPRQGASSAPGARFLASRFFARGRDFDDSDGDGETSDATRAVDPAVSDEIADDGTSLTWLLGVRRTCAASTRCSRRDARSAAKGAPRPPASPSAAASSAP</sequence>
<dbReference type="InParanoid" id="F0Y0H8"/>
<feature type="region of interest" description="Disordered" evidence="3">
    <location>
        <begin position="537"/>
        <end position="556"/>
    </location>
</feature>
<evidence type="ECO:0000256" key="1">
    <source>
        <dbReference type="ARBA" id="ARBA00010118"/>
    </source>
</evidence>
<dbReference type="AlphaFoldDB" id="F0Y0H8"/>
<feature type="signal peptide" evidence="4">
    <location>
        <begin position="1"/>
        <end position="23"/>
    </location>
</feature>
<feature type="chain" id="PRO_5003262603" description="Glycosyl transferase CAP10 domain-containing protein" evidence="4">
    <location>
        <begin position="24"/>
        <end position="646"/>
    </location>
</feature>
<dbReference type="SMART" id="SM00672">
    <property type="entry name" value="CAP10"/>
    <property type="match status" value="1"/>
</dbReference>
<name>F0Y0H8_AURAN</name>
<proteinExistence type="inferred from homology"/>
<evidence type="ECO:0000256" key="4">
    <source>
        <dbReference type="SAM" id="SignalP"/>
    </source>
</evidence>
<dbReference type="KEGG" id="aaf:AURANDRAFT_61558"/>
<dbReference type="EMBL" id="GL833122">
    <property type="protein sequence ID" value="EGB11224.1"/>
    <property type="molecule type" value="Genomic_DNA"/>
</dbReference>
<dbReference type="Pfam" id="PF05686">
    <property type="entry name" value="Glyco_transf_90"/>
    <property type="match status" value="1"/>
</dbReference>
<dbReference type="PANTHER" id="PTHR12203">
    <property type="entry name" value="KDEL LYS-ASP-GLU-LEU CONTAINING - RELATED"/>
    <property type="match status" value="1"/>
</dbReference>
<gene>
    <name evidence="6" type="ORF">AURANDRAFT_61558</name>
</gene>
<evidence type="ECO:0000256" key="2">
    <source>
        <dbReference type="ARBA" id="ARBA00022679"/>
    </source>
</evidence>
<evidence type="ECO:0000313" key="6">
    <source>
        <dbReference type="EMBL" id="EGB11224.1"/>
    </source>
</evidence>
<feature type="region of interest" description="Disordered" evidence="3">
    <location>
        <begin position="506"/>
        <end position="532"/>
    </location>
</feature>
<reference evidence="6 7" key="1">
    <citation type="journal article" date="2011" name="Proc. Natl. Acad. Sci. U.S.A.">
        <title>Niche of harmful alga Aureococcus anophagefferens revealed through ecogenomics.</title>
        <authorList>
            <person name="Gobler C.J."/>
            <person name="Berry D.L."/>
            <person name="Dyhrman S.T."/>
            <person name="Wilhelm S.W."/>
            <person name="Salamov A."/>
            <person name="Lobanov A.V."/>
            <person name="Zhang Y."/>
            <person name="Collier J.L."/>
            <person name="Wurch L.L."/>
            <person name="Kustka A.B."/>
            <person name="Dill B.D."/>
            <person name="Shah M."/>
            <person name="VerBerkmoes N.C."/>
            <person name="Kuo A."/>
            <person name="Terry A."/>
            <person name="Pangilinan J."/>
            <person name="Lindquist E.A."/>
            <person name="Lucas S."/>
            <person name="Paulsen I.T."/>
            <person name="Hattenrath-Lehmann T.K."/>
            <person name="Talmage S.C."/>
            <person name="Walker E.A."/>
            <person name="Koch F."/>
            <person name="Burson A.M."/>
            <person name="Marcoval M.A."/>
            <person name="Tang Y.Z."/>
            <person name="Lecleir G.R."/>
            <person name="Coyne K.J."/>
            <person name="Berg G.M."/>
            <person name="Bertrand E.M."/>
            <person name="Saito M.A."/>
            <person name="Gladyshev V.N."/>
            <person name="Grigoriev I.V."/>
        </authorList>
    </citation>
    <scope>NUCLEOTIDE SEQUENCE [LARGE SCALE GENOMIC DNA]</scope>
    <source>
        <strain evidence="7">CCMP 1984</strain>
    </source>
</reference>
<keyword evidence="2" id="KW-0808">Transferase</keyword>
<organism evidence="7">
    <name type="scientific">Aureococcus anophagefferens</name>
    <name type="common">Harmful bloom alga</name>
    <dbReference type="NCBI Taxonomy" id="44056"/>
    <lineage>
        <taxon>Eukaryota</taxon>
        <taxon>Sar</taxon>
        <taxon>Stramenopiles</taxon>
        <taxon>Ochrophyta</taxon>
        <taxon>Pelagophyceae</taxon>
        <taxon>Pelagomonadales</taxon>
        <taxon>Pelagomonadaceae</taxon>
        <taxon>Aureococcus</taxon>
    </lineage>
</organism>
<dbReference type="RefSeq" id="XP_009033615.1">
    <property type="nucleotide sequence ID" value="XM_009035367.1"/>
</dbReference>
<comment type="similarity">
    <text evidence="1">Belongs to the glycosyltransferase 90 family.</text>
</comment>
<dbReference type="Proteomes" id="UP000002729">
    <property type="component" value="Unassembled WGS sequence"/>
</dbReference>
<feature type="region of interest" description="Disordered" evidence="3">
    <location>
        <begin position="617"/>
        <end position="646"/>
    </location>
</feature>
<keyword evidence="4" id="KW-0732">Signal</keyword>
<dbReference type="PANTHER" id="PTHR12203:SF35">
    <property type="entry name" value="PROTEIN O-GLUCOSYLTRANSFERASE 1"/>
    <property type="match status" value="1"/>
</dbReference>
<protein>
    <recommendedName>
        <fullName evidence="5">Glycosyl transferase CAP10 domain-containing protein</fullName>
    </recommendedName>
</protein>